<name>A0A7J9MYX3_GOSSC</name>
<comment type="caution">
    <text evidence="3">The sequence shown here is derived from an EMBL/GenBank/DDBJ whole genome shotgun (WGS) entry which is preliminary data.</text>
</comment>
<dbReference type="PANTHER" id="PTHR33494:SF5">
    <property type="entry name" value="F10A16.6 PROTEIN"/>
    <property type="match status" value="1"/>
</dbReference>
<evidence type="ECO:0000256" key="1">
    <source>
        <dbReference type="SAM" id="MobiDB-lite"/>
    </source>
</evidence>
<dbReference type="OrthoDB" id="6159439at2759"/>
<dbReference type="AlphaFoldDB" id="A0A7J9MYX3"/>
<sequence>MEHYGMNDSADFRSSAAEYLEAIWRRLCSNFLFVFLFEKLQFNVNEALWRLPPLGLKLTQTPSFLARLEQVRINQLNRLNNLHNMTDDMTDNAYTAMAATPMPNDYIFQHTNMSKLKAENFLMSSITIGSWERKSKNESDLIAKCYFAKKKLVWEVLESGLKSKIEVQWCDISAFKATVQEGEPGTLKIELNQPPLFYHEVDPQPRKHTQWRMVSDFTGGQATTNRRHILTFPPGSLDRPLEKLLRSDKKLHQLNRRDFPESNPPYFPPPSVADFVLNFGGQLQISPRTDQQQQQPLLSFARTPDEMYRPPSLDSSIPEYGSSQMSFLDQIARMNNFGDNHFIANQIGGTRMPFNATVSSVPREPFRSNYIPYPENQSRRFAFMQQQEQEQQQQEEQQEQQQQEQPPMLQTVNDEYQQNMLSNNNSQTVVPSSMMTPGGNFLENPNMGDNGALMNNNLPTDIFDPQLYVQLMNMATDNGSFSSSGNNSDGNQEGNYWL</sequence>
<dbReference type="InterPro" id="IPR057939">
    <property type="entry name" value="TRF2_HOY1_PH"/>
</dbReference>
<feature type="domain" description="TRF2/HOY1 PH-like" evidence="2">
    <location>
        <begin position="120"/>
        <end position="238"/>
    </location>
</feature>
<feature type="compositionally biased region" description="Low complexity" evidence="1">
    <location>
        <begin position="385"/>
        <end position="405"/>
    </location>
</feature>
<evidence type="ECO:0000313" key="3">
    <source>
        <dbReference type="EMBL" id="MBA0875559.1"/>
    </source>
</evidence>
<reference evidence="3 4" key="1">
    <citation type="journal article" date="2019" name="Genome Biol. Evol.">
        <title>Insights into the evolution of the New World diploid cottons (Gossypium, subgenus Houzingenia) based on genome sequencing.</title>
        <authorList>
            <person name="Grover C.E."/>
            <person name="Arick M.A. 2nd"/>
            <person name="Thrash A."/>
            <person name="Conover J.L."/>
            <person name="Sanders W.S."/>
            <person name="Peterson D.G."/>
            <person name="Frelichowski J.E."/>
            <person name="Scheffler J.A."/>
            <person name="Scheffler B.E."/>
            <person name="Wendel J.F."/>
        </authorList>
    </citation>
    <scope>NUCLEOTIDE SEQUENCE [LARGE SCALE GENOMIC DNA]</scope>
    <source>
        <strain evidence="3">1</strain>
        <tissue evidence="3">Leaf</tissue>
    </source>
</reference>
<proteinExistence type="predicted"/>
<accession>A0A7J9MYX3</accession>
<evidence type="ECO:0000313" key="4">
    <source>
        <dbReference type="Proteomes" id="UP000593576"/>
    </source>
</evidence>
<gene>
    <name evidence="3" type="ORF">Goshw_003120</name>
</gene>
<dbReference type="Pfam" id="PF24818">
    <property type="entry name" value="PH_TRF2_HOY1"/>
    <property type="match status" value="1"/>
</dbReference>
<dbReference type="EMBL" id="JABFAF010040936">
    <property type="protein sequence ID" value="MBA0875559.1"/>
    <property type="molecule type" value="Genomic_DNA"/>
</dbReference>
<keyword evidence="4" id="KW-1185">Reference proteome</keyword>
<evidence type="ECO:0000259" key="2">
    <source>
        <dbReference type="Pfam" id="PF24818"/>
    </source>
</evidence>
<organism evidence="3 4">
    <name type="scientific">Gossypium schwendimanii</name>
    <name type="common">Cotton</name>
    <dbReference type="NCBI Taxonomy" id="34291"/>
    <lineage>
        <taxon>Eukaryota</taxon>
        <taxon>Viridiplantae</taxon>
        <taxon>Streptophyta</taxon>
        <taxon>Embryophyta</taxon>
        <taxon>Tracheophyta</taxon>
        <taxon>Spermatophyta</taxon>
        <taxon>Magnoliopsida</taxon>
        <taxon>eudicotyledons</taxon>
        <taxon>Gunneridae</taxon>
        <taxon>Pentapetalae</taxon>
        <taxon>rosids</taxon>
        <taxon>malvids</taxon>
        <taxon>Malvales</taxon>
        <taxon>Malvaceae</taxon>
        <taxon>Malvoideae</taxon>
        <taxon>Gossypium</taxon>
    </lineage>
</organism>
<dbReference type="Proteomes" id="UP000593576">
    <property type="component" value="Unassembled WGS sequence"/>
</dbReference>
<feature type="region of interest" description="Disordered" evidence="1">
    <location>
        <begin position="384"/>
        <end position="406"/>
    </location>
</feature>
<feature type="region of interest" description="Disordered" evidence="1">
    <location>
        <begin position="479"/>
        <end position="498"/>
    </location>
</feature>
<dbReference type="PANTHER" id="PTHR33494">
    <property type="entry name" value="OS02G0793800 PROTEIN"/>
    <property type="match status" value="1"/>
</dbReference>
<protein>
    <recommendedName>
        <fullName evidence="2">TRF2/HOY1 PH-like domain-containing protein</fullName>
    </recommendedName>
</protein>